<evidence type="ECO:0000256" key="2">
    <source>
        <dbReference type="ARBA" id="ARBA00022679"/>
    </source>
</evidence>
<dbReference type="OrthoDB" id="695971at2"/>
<evidence type="ECO:0000313" key="5">
    <source>
        <dbReference type="Proteomes" id="UP000293347"/>
    </source>
</evidence>
<dbReference type="Gene3D" id="3.90.550.10">
    <property type="entry name" value="Spore Coat Polysaccharide Biosynthesis Protein SpsA, Chain A"/>
    <property type="match status" value="1"/>
</dbReference>
<dbReference type="AlphaFoldDB" id="A0A4R0NN88"/>
<dbReference type="PANTHER" id="PTHR13778:SF47">
    <property type="entry name" value="LIPOPOLYSACCHARIDE 1,3-GALACTOSYLTRANSFERASE"/>
    <property type="match status" value="1"/>
</dbReference>
<gene>
    <name evidence="4" type="ORF">EZ437_13360</name>
</gene>
<dbReference type="GO" id="GO:0016757">
    <property type="term" value="F:glycosyltransferase activity"/>
    <property type="evidence" value="ECO:0007669"/>
    <property type="project" value="UniProtKB-KW"/>
</dbReference>
<accession>A0A4R0NN88</accession>
<protein>
    <submittedName>
        <fullName evidence="4">Glycosyltransferase family 8 protein</fullName>
    </submittedName>
</protein>
<dbReference type="InterPro" id="IPR002495">
    <property type="entry name" value="Glyco_trans_8"/>
</dbReference>
<dbReference type="RefSeq" id="WP_131596499.1">
    <property type="nucleotide sequence ID" value="NZ_SJSL01000002.1"/>
</dbReference>
<evidence type="ECO:0000256" key="1">
    <source>
        <dbReference type="ARBA" id="ARBA00022676"/>
    </source>
</evidence>
<dbReference type="CDD" id="cd04194">
    <property type="entry name" value="GT8_A4GalT_like"/>
    <property type="match status" value="1"/>
</dbReference>
<dbReference type="InterPro" id="IPR050748">
    <property type="entry name" value="Glycosyltrans_8_dom-fam"/>
</dbReference>
<keyword evidence="2 4" id="KW-0808">Transferase</keyword>
<sequence>MASTDNITIVTATDNHYMVLLAALIKSIEINHTTEQYIDFYIVGDKLSKRNINRLNASVSSDKIIVHWLEMDKIIPEGMNLPKDKSSYPSNIYMRLFIPYFLPAGIDKIIYLDVDMIALRDVSELWTIDIGTNIVGAVQDLIKTVGDPQGGIGNYHELGMDKNAKYFNTGLLIIDRKKWLDYGVTEKVLHCVELNTNFASLPDQYGLNVVLYKKWHELNPLWNTYSSLPVKSPYIIHFFHRKPIYKTYDKNQEYKEIFYQFLGQTPWKDYKPVNEWKRYVKKLMNVIQKKLSFSR</sequence>
<dbReference type="PANTHER" id="PTHR13778">
    <property type="entry name" value="GLYCOSYLTRANSFERASE 8 DOMAIN-CONTAINING PROTEIN"/>
    <property type="match status" value="1"/>
</dbReference>
<dbReference type="EMBL" id="SJSL01000002">
    <property type="protein sequence ID" value="TCD01699.1"/>
    <property type="molecule type" value="Genomic_DNA"/>
</dbReference>
<reference evidence="4 5" key="1">
    <citation type="submission" date="2019-02" db="EMBL/GenBank/DDBJ databases">
        <title>Pedobacter sp. RP-1-14 sp. nov., isolated from Arctic soil.</title>
        <authorList>
            <person name="Dahal R.H."/>
        </authorList>
    </citation>
    <scope>NUCLEOTIDE SEQUENCE [LARGE SCALE GENOMIC DNA]</scope>
    <source>
        <strain evidence="4 5">RP-1-14</strain>
    </source>
</reference>
<keyword evidence="5" id="KW-1185">Reference proteome</keyword>
<organism evidence="4 5">
    <name type="scientific">Pedobacter psychroterrae</name>
    <dbReference type="NCBI Taxonomy" id="2530453"/>
    <lineage>
        <taxon>Bacteria</taxon>
        <taxon>Pseudomonadati</taxon>
        <taxon>Bacteroidota</taxon>
        <taxon>Sphingobacteriia</taxon>
        <taxon>Sphingobacteriales</taxon>
        <taxon>Sphingobacteriaceae</taxon>
        <taxon>Pedobacter</taxon>
    </lineage>
</organism>
<dbReference type="InterPro" id="IPR029044">
    <property type="entry name" value="Nucleotide-diphossugar_trans"/>
</dbReference>
<dbReference type="Proteomes" id="UP000293347">
    <property type="component" value="Unassembled WGS sequence"/>
</dbReference>
<evidence type="ECO:0000313" key="4">
    <source>
        <dbReference type="EMBL" id="TCD01699.1"/>
    </source>
</evidence>
<dbReference type="SUPFAM" id="SSF53448">
    <property type="entry name" value="Nucleotide-diphospho-sugar transferases"/>
    <property type="match status" value="1"/>
</dbReference>
<dbReference type="GO" id="GO:0046872">
    <property type="term" value="F:metal ion binding"/>
    <property type="evidence" value="ECO:0007669"/>
    <property type="project" value="UniProtKB-KW"/>
</dbReference>
<keyword evidence="3" id="KW-0479">Metal-binding</keyword>
<keyword evidence="1" id="KW-0328">Glycosyltransferase</keyword>
<comment type="caution">
    <text evidence="4">The sequence shown here is derived from an EMBL/GenBank/DDBJ whole genome shotgun (WGS) entry which is preliminary data.</text>
</comment>
<dbReference type="Pfam" id="PF01501">
    <property type="entry name" value="Glyco_transf_8"/>
    <property type="match status" value="1"/>
</dbReference>
<name>A0A4R0NN88_9SPHI</name>
<evidence type="ECO:0000256" key="3">
    <source>
        <dbReference type="ARBA" id="ARBA00022723"/>
    </source>
</evidence>
<proteinExistence type="predicted"/>